<dbReference type="RefSeq" id="WP_189360176.1">
    <property type="nucleotide sequence ID" value="NZ_BMWZ01000003.1"/>
</dbReference>
<comment type="caution">
    <text evidence="3">The sequence shown here is derived from an EMBL/GenBank/DDBJ whole genome shotgun (WGS) entry which is preliminary data.</text>
</comment>
<gene>
    <name evidence="3" type="ORF">GCM10007028_15050</name>
</gene>
<dbReference type="AlphaFoldDB" id="A0A918QXW3"/>
<keyword evidence="1" id="KW-0802">TPR repeat</keyword>
<evidence type="ECO:0008006" key="5">
    <source>
        <dbReference type="Google" id="ProtNLM"/>
    </source>
</evidence>
<name>A0A918QXW3_9FLAO</name>
<reference evidence="3" key="2">
    <citation type="submission" date="2020-09" db="EMBL/GenBank/DDBJ databases">
        <authorList>
            <person name="Sun Q."/>
            <person name="Kim S."/>
        </authorList>
    </citation>
    <scope>NUCLEOTIDE SEQUENCE</scope>
    <source>
        <strain evidence="3">KCTC 12710</strain>
    </source>
</reference>
<dbReference type="Pfam" id="PF13432">
    <property type="entry name" value="TPR_16"/>
    <property type="match status" value="1"/>
</dbReference>
<evidence type="ECO:0000256" key="1">
    <source>
        <dbReference type="PROSITE-ProRule" id="PRU00339"/>
    </source>
</evidence>
<accession>A0A918QXW3</accession>
<keyword evidence="4" id="KW-1185">Reference proteome</keyword>
<dbReference type="Pfam" id="PF13174">
    <property type="entry name" value="TPR_6"/>
    <property type="match status" value="1"/>
</dbReference>
<dbReference type="InterPro" id="IPR019734">
    <property type="entry name" value="TPR_rpt"/>
</dbReference>
<keyword evidence="2" id="KW-0812">Transmembrane</keyword>
<keyword evidence="2" id="KW-1133">Transmembrane helix</keyword>
<dbReference type="Gene3D" id="1.25.40.10">
    <property type="entry name" value="Tetratricopeptide repeat domain"/>
    <property type="match status" value="1"/>
</dbReference>
<feature type="repeat" description="TPR" evidence="1">
    <location>
        <begin position="169"/>
        <end position="202"/>
    </location>
</feature>
<dbReference type="InterPro" id="IPR011990">
    <property type="entry name" value="TPR-like_helical_dom_sf"/>
</dbReference>
<dbReference type="Proteomes" id="UP000636004">
    <property type="component" value="Unassembled WGS sequence"/>
</dbReference>
<evidence type="ECO:0000256" key="2">
    <source>
        <dbReference type="SAM" id="Phobius"/>
    </source>
</evidence>
<dbReference type="SUPFAM" id="SSF48452">
    <property type="entry name" value="TPR-like"/>
    <property type="match status" value="1"/>
</dbReference>
<reference evidence="3" key="1">
    <citation type="journal article" date="2014" name="Int. J. Syst. Evol. Microbiol.">
        <title>Complete genome sequence of Corynebacterium casei LMG S-19264T (=DSM 44701T), isolated from a smear-ripened cheese.</title>
        <authorList>
            <consortium name="US DOE Joint Genome Institute (JGI-PGF)"/>
            <person name="Walter F."/>
            <person name="Albersmeier A."/>
            <person name="Kalinowski J."/>
            <person name="Ruckert C."/>
        </authorList>
    </citation>
    <scope>NUCLEOTIDE SEQUENCE</scope>
    <source>
        <strain evidence="3">KCTC 12710</strain>
    </source>
</reference>
<feature type="transmembrane region" description="Helical" evidence="2">
    <location>
        <begin position="51"/>
        <end position="69"/>
    </location>
</feature>
<dbReference type="EMBL" id="BMWZ01000003">
    <property type="protein sequence ID" value="GGZ78590.1"/>
    <property type="molecule type" value="Genomic_DNA"/>
</dbReference>
<dbReference type="PROSITE" id="PS50005">
    <property type="entry name" value="TPR"/>
    <property type="match status" value="1"/>
</dbReference>
<keyword evidence="2" id="KW-0472">Membrane</keyword>
<organism evidence="3 4">
    <name type="scientific">Algibacter mikhailovii</name>
    <dbReference type="NCBI Taxonomy" id="425498"/>
    <lineage>
        <taxon>Bacteria</taxon>
        <taxon>Pseudomonadati</taxon>
        <taxon>Bacteroidota</taxon>
        <taxon>Flavobacteriia</taxon>
        <taxon>Flavobacteriales</taxon>
        <taxon>Flavobacteriaceae</taxon>
        <taxon>Algibacter</taxon>
    </lineage>
</organism>
<evidence type="ECO:0000313" key="4">
    <source>
        <dbReference type="Proteomes" id="UP000636004"/>
    </source>
</evidence>
<proteinExistence type="predicted"/>
<protein>
    <recommendedName>
        <fullName evidence="5">Tetratricopeptide repeat protein</fullName>
    </recommendedName>
</protein>
<sequence length="258" mass="28571">MATYNKRGYKPKTKVEKEHNIEEGSTTAEVFNTLDETASKTEDFVAKNQKYIFIIIGLVAVVVLGSLGYKEFISQPKQTEAMNDMFQAQKYFDEAVTGAAAQKDSLYSLALNGGEGKFGMLDIIEEYSGTPSANLASYYAGTAYLRLKDYENAVAYLGDFKSNDEILAPLAKGNIGDAFVQLNQPEDALGYYEEAFKMRDNEYTTPMYLFKAGSIAMDLGESDKALGYFKRIKEDYSNSTEAAKVDVFIGKAQVLANK</sequence>
<evidence type="ECO:0000313" key="3">
    <source>
        <dbReference type="EMBL" id="GGZ78590.1"/>
    </source>
</evidence>